<organism evidence="2 3">
    <name type="scientific">Bombyx mori</name>
    <name type="common">Silk moth</name>
    <dbReference type="NCBI Taxonomy" id="7091"/>
    <lineage>
        <taxon>Eukaryota</taxon>
        <taxon>Metazoa</taxon>
        <taxon>Ecdysozoa</taxon>
        <taxon>Arthropoda</taxon>
        <taxon>Hexapoda</taxon>
        <taxon>Insecta</taxon>
        <taxon>Pterygota</taxon>
        <taxon>Neoptera</taxon>
        <taxon>Endopterygota</taxon>
        <taxon>Lepidoptera</taxon>
        <taxon>Glossata</taxon>
        <taxon>Ditrysia</taxon>
        <taxon>Bombycoidea</taxon>
        <taxon>Bombycidae</taxon>
        <taxon>Bombycinae</taxon>
        <taxon>Bombyx</taxon>
    </lineage>
</organism>
<dbReference type="GeneID" id="101740274"/>
<evidence type="ECO:0000256" key="1">
    <source>
        <dbReference type="SAM" id="MobiDB-lite"/>
    </source>
</evidence>
<proteinExistence type="predicted"/>
<dbReference type="KEGG" id="bmor:101740274"/>
<feature type="region of interest" description="Disordered" evidence="1">
    <location>
        <begin position="330"/>
        <end position="393"/>
    </location>
</feature>
<evidence type="ECO:0000313" key="3">
    <source>
        <dbReference type="Proteomes" id="UP000005204"/>
    </source>
</evidence>
<dbReference type="EnsemblMetazoa" id="XM_021347437.1">
    <property type="protein sequence ID" value="XP_021203112.1"/>
    <property type="gene ID" value="LOC101740274"/>
</dbReference>
<feature type="compositionally biased region" description="Basic and acidic residues" evidence="1">
    <location>
        <begin position="348"/>
        <end position="373"/>
    </location>
</feature>
<reference evidence="2" key="2">
    <citation type="submission" date="2022-06" db="UniProtKB">
        <authorList>
            <consortium name="EnsemblMetazoa"/>
        </authorList>
    </citation>
    <scope>IDENTIFICATION</scope>
    <source>
        <strain evidence="2">p50T (Dazao)</strain>
    </source>
</reference>
<feature type="compositionally biased region" description="Low complexity" evidence="1">
    <location>
        <begin position="497"/>
        <end position="510"/>
    </location>
</feature>
<dbReference type="Proteomes" id="UP000005204">
    <property type="component" value="Unassembled WGS sequence"/>
</dbReference>
<feature type="compositionally biased region" description="Polar residues" evidence="1">
    <location>
        <begin position="71"/>
        <end position="85"/>
    </location>
</feature>
<feature type="compositionally biased region" description="Low complexity" evidence="1">
    <location>
        <begin position="54"/>
        <end position="65"/>
    </location>
</feature>
<feature type="compositionally biased region" description="Basic residues" evidence="1">
    <location>
        <begin position="221"/>
        <end position="231"/>
    </location>
</feature>
<reference evidence="3" key="1">
    <citation type="journal article" date="2008" name="Insect Biochem. Mol. Biol.">
        <title>The genome of a lepidopteran model insect, the silkworm Bombyx mori.</title>
        <authorList>
            <consortium name="International Silkworm Genome Consortium"/>
        </authorList>
    </citation>
    <scope>NUCLEOTIDE SEQUENCE [LARGE SCALE GENOMIC DNA]</scope>
    <source>
        <strain evidence="3">p50T</strain>
    </source>
</reference>
<protein>
    <submittedName>
        <fullName evidence="2">Uncharacterized protein</fullName>
    </submittedName>
</protein>
<dbReference type="AlphaFoldDB" id="A0A8R2HMF3"/>
<feature type="compositionally biased region" description="Polar residues" evidence="1">
    <location>
        <begin position="374"/>
        <end position="393"/>
    </location>
</feature>
<feature type="region of interest" description="Disordered" evidence="1">
    <location>
        <begin position="552"/>
        <end position="603"/>
    </location>
</feature>
<name>A0A8R2HMF3_BOMMO</name>
<feature type="region of interest" description="Disordered" evidence="1">
    <location>
        <begin position="497"/>
        <end position="524"/>
    </location>
</feature>
<feature type="region of interest" description="Disordered" evidence="1">
    <location>
        <begin position="203"/>
        <end position="240"/>
    </location>
</feature>
<accession>A0A8R2HMF3</accession>
<sequence>MNHQLDRYPSAWAHIVLCADLTWAKEPPDDFNVANQRLWSQHCRVSQVLQDNIESQNSQSSTCESSDGKRTTSNQTGQENGNPKIQKNVKDVIPESRLAQFYGNFYYDEDREKCYTNPNERLNPRTYNGNGCENSDLTECWMLPEVEYWFRRLIEETDRSVSRRRRNYRMPPDEDFERWGPTGVRNADEEALASKIKSVRSLWMPHNRSSPRSPSPPQVSRKIRARRRQPRRLTTLASPPQSFCRDIPAHLLCDPSYKFQFDTPRPQGIESQRAMSRLTASVQAAIRTSTSRGLSYRGANFNRYTPMGQRSSRCPDRRYTIFWPKDHVSPRLHLAQTSHNNKAKKNPRKTDKRESENDFKDIKEDISETKDNSQLEATSTSQQKDIITDDQMPSTSAAVNQAGLKKKRLYSTVLSTSAPSPITLSPVVRLAQKLVTPGILKLNPKIILPSARVRQPQLEHKFEELEKEALEQYKASDESIDTKFQELEKQAVEQYSTSASNTSCSSGNSAEKQTNAEKETKGKTAKFHKPIESIVVYSQNFPDLCTRSTSITKLKNFHNPPRGDKKEHRSKSSRPKTDSQRAASDTDYEAREMNSKNHKSSMRWSLHAVPPKKRHLTFCVSDFSSDDELDDTCSIKDAGPRIKSHLGKIKISAHGGGDLHPILRKI</sequence>
<dbReference type="RefSeq" id="XP_021203112.1">
    <property type="nucleotide sequence ID" value="XM_021347437.2"/>
</dbReference>
<feature type="region of interest" description="Disordered" evidence="1">
    <location>
        <begin position="51"/>
        <end position="90"/>
    </location>
</feature>
<keyword evidence="3" id="KW-1185">Reference proteome</keyword>
<evidence type="ECO:0000313" key="2">
    <source>
        <dbReference type="EnsemblMetazoa" id="XP_021203112.1"/>
    </source>
</evidence>